<dbReference type="Proteomes" id="UP001596392">
    <property type="component" value="Unassembled WGS sequence"/>
</dbReference>
<keyword evidence="2" id="KW-1185">Reference proteome</keyword>
<name>A0ABW2GVC4_9ACTN</name>
<evidence type="ECO:0000313" key="2">
    <source>
        <dbReference type="Proteomes" id="UP001596392"/>
    </source>
</evidence>
<accession>A0ABW2GVC4</accession>
<gene>
    <name evidence="1" type="ORF">ACFQO7_09705</name>
</gene>
<comment type="caution">
    <text evidence="1">The sequence shown here is derived from an EMBL/GenBank/DDBJ whole genome shotgun (WGS) entry which is preliminary data.</text>
</comment>
<dbReference type="RefSeq" id="WP_376806048.1">
    <property type="nucleotide sequence ID" value="NZ_JBHTAC010000007.1"/>
</dbReference>
<sequence>MSEEQLRGRQVPVPPAVDHEERLAALDDVDEIEPGPQGFGAAVDEIFAAHTDLLARLAQ</sequence>
<organism evidence="1 2">
    <name type="scientific">Catellatospora aurea</name>
    <dbReference type="NCBI Taxonomy" id="1337874"/>
    <lineage>
        <taxon>Bacteria</taxon>
        <taxon>Bacillati</taxon>
        <taxon>Actinomycetota</taxon>
        <taxon>Actinomycetes</taxon>
        <taxon>Micromonosporales</taxon>
        <taxon>Micromonosporaceae</taxon>
        <taxon>Catellatospora</taxon>
    </lineage>
</organism>
<protein>
    <submittedName>
        <fullName evidence="1">Uncharacterized protein</fullName>
    </submittedName>
</protein>
<proteinExistence type="predicted"/>
<evidence type="ECO:0000313" key="1">
    <source>
        <dbReference type="EMBL" id="MFC7242752.1"/>
    </source>
</evidence>
<reference evidence="2" key="1">
    <citation type="journal article" date="2019" name="Int. J. Syst. Evol. Microbiol.">
        <title>The Global Catalogue of Microorganisms (GCM) 10K type strain sequencing project: providing services to taxonomists for standard genome sequencing and annotation.</title>
        <authorList>
            <consortium name="The Broad Institute Genomics Platform"/>
            <consortium name="The Broad Institute Genome Sequencing Center for Infectious Disease"/>
            <person name="Wu L."/>
            <person name="Ma J."/>
        </authorList>
    </citation>
    <scope>NUCLEOTIDE SEQUENCE [LARGE SCALE GENOMIC DNA]</scope>
    <source>
        <strain evidence="2">CGMCC 1.9106</strain>
    </source>
</reference>
<dbReference type="EMBL" id="JBHTAC010000007">
    <property type="protein sequence ID" value="MFC7242752.1"/>
    <property type="molecule type" value="Genomic_DNA"/>
</dbReference>